<keyword evidence="5" id="KW-0862">Zinc</keyword>
<keyword evidence="8" id="KW-0472">Membrane</keyword>
<evidence type="ECO:0000256" key="3">
    <source>
        <dbReference type="ARBA" id="ARBA00022737"/>
    </source>
</evidence>
<dbReference type="GO" id="GO:0000977">
    <property type="term" value="F:RNA polymerase II transcription regulatory region sequence-specific DNA binding"/>
    <property type="evidence" value="ECO:0007669"/>
    <property type="project" value="TreeGrafter"/>
</dbReference>
<protein>
    <recommendedName>
        <fullName evidence="9">PHD-type domain-containing protein</fullName>
    </recommendedName>
</protein>
<feature type="transmembrane region" description="Helical" evidence="8">
    <location>
        <begin position="868"/>
        <end position="887"/>
    </location>
</feature>
<evidence type="ECO:0000256" key="5">
    <source>
        <dbReference type="ARBA" id="ARBA00022833"/>
    </source>
</evidence>
<keyword evidence="3" id="KW-0677">Repeat</keyword>
<dbReference type="GeneTree" id="ENSGT00940000157059"/>
<dbReference type="GO" id="GO:0000981">
    <property type="term" value="F:DNA-binding transcription factor activity, RNA polymerase II-specific"/>
    <property type="evidence" value="ECO:0007669"/>
    <property type="project" value="TreeGrafter"/>
</dbReference>
<evidence type="ECO:0000256" key="7">
    <source>
        <dbReference type="SAM" id="MobiDB-lite"/>
    </source>
</evidence>
<evidence type="ECO:0000256" key="1">
    <source>
        <dbReference type="ARBA" id="ARBA00007269"/>
    </source>
</evidence>
<dbReference type="InterPro" id="IPR019787">
    <property type="entry name" value="Znf_PHD-finger"/>
</dbReference>
<evidence type="ECO:0000313" key="11">
    <source>
        <dbReference type="Proteomes" id="UP000007875"/>
    </source>
</evidence>
<evidence type="ECO:0000256" key="8">
    <source>
        <dbReference type="SAM" id="Phobius"/>
    </source>
</evidence>
<dbReference type="HOGENOM" id="CLU_014224_0_0_1"/>
<feature type="compositionally biased region" description="Basic and acidic residues" evidence="7">
    <location>
        <begin position="49"/>
        <end position="60"/>
    </location>
</feature>
<keyword evidence="8" id="KW-1133">Transmembrane helix</keyword>
<dbReference type="OMA" id="KCQSVCH"/>
<dbReference type="PANTHER" id="PTHR12360:SF1">
    <property type="entry name" value="NF-X1-TYPE ZINC FINGER PROTEIN NFXL1"/>
    <property type="match status" value="1"/>
</dbReference>
<feature type="compositionally biased region" description="Basic and acidic residues" evidence="7">
    <location>
        <begin position="20"/>
        <end position="31"/>
    </location>
</feature>
<evidence type="ECO:0000256" key="2">
    <source>
        <dbReference type="ARBA" id="ARBA00022723"/>
    </source>
</evidence>
<dbReference type="InterPro" id="IPR011011">
    <property type="entry name" value="Znf_FYVE_PHD"/>
</dbReference>
<dbReference type="InParanoid" id="H2YQT8"/>
<dbReference type="PROSITE" id="PS50016">
    <property type="entry name" value="ZF_PHD_2"/>
    <property type="match status" value="1"/>
</dbReference>
<dbReference type="PANTHER" id="PTHR12360">
    <property type="entry name" value="NUCLEAR TRANSCRIPTION FACTOR, X-BOX BINDING 1 NFX1"/>
    <property type="match status" value="1"/>
</dbReference>
<feature type="region of interest" description="Disordered" evidence="7">
    <location>
        <begin position="811"/>
        <end position="830"/>
    </location>
</feature>
<accession>H2YQT8</accession>
<evidence type="ECO:0000259" key="9">
    <source>
        <dbReference type="PROSITE" id="PS50016"/>
    </source>
</evidence>
<dbReference type="CDD" id="cd16697">
    <property type="entry name" value="RING-CH-C4HC3_NFXL1"/>
    <property type="match status" value="1"/>
</dbReference>
<evidence type="ECO:0000256" key="4">
    <source>
        <dbReference type="ARBA" id="ARBA00022771"/>
    </source>
</evidence>
<keyword evidence="11" id="KW-1185">Reference proteome</keyword>
<keyword evidence="2" id="KW-0479">Metal-binding</keyword>
<feature type="compositionally biased region" description="Basic and acidic residues" evidence="7">
    <location>
        <begin position="1"/>
        <end position="11"/>
    </location>
</feature>
<evidence type="ECO:0000256" key="6">
    <source>
        <dbReference type="PROSITE-ProRule" id="PRU00146"/>
    </source>
</evidence>
<keyword evidence="8" id="KW-0812">Transmembrane</keyword>
<reference evidence="10" key="3">
    <citation type="submission" date="2025-09" db="UniProtKB">
        <authorList>
            <consortium name="Ensembl"/>
        </authorList>
    </citation>
    <scope>IDENTIFICATION</scope>
</reference>
<dbReference type="SMART" id="SM00438">
    <property type="entry name" value="ZnF_NFX"/>
    <property type="match status" value="11"/>
</dbReference>
<dbReference type="eggNOG" id="KOG1952">
    <property type="taxonomic scope" value="Eukaryota"/>
</dbReference>
<dbReference type="Proteomes" id="UP000007875">
    <property type="component" value="Unassembled WGS sequence"/>
</dbReference>
<keyword evidence="4 6" id="KW-0863">Zinc-finger</keyword>
<proteinExistence type="inferred from homology"/>
<dbReference type="STRING" id="51511.ENSCSAVP00000007696"/>
<dbReference type="FunCoup" id="H2YQT8">
    <property type="interactions" value="512"/>
</dbReference>
<name>H2YQT8_CIOSA</name>
<dbReference type="InterPro" id="IPR034078">
    <property type="entry name" value="NFX1_fam"/>
</dbReference>
<dbReference type="SUPFAM" id="SSF57903">
    <property type="entry name" value="FYVE/PHD zinc finger"/>
    <property type="match status" value="1"/>
</dbReference>
<dbReference type="AlphaFoldDB" id="H2YQT8"/>
<feature type="region of interest" description="Disordered" evidence="7">
    <location>
        <begin position="1"/>
        <end position="60"/>
    </location>
</feature>
<comment type="similarity">
    <text evidence="1">Belongs to the NFX1 family.</text>
</comment>
<dbReference type="Pfam" id="PF01422">
    <property type="entry name" value="zf-NF-X1"/>
    <property type="match status" value="11"/>
</dbReference>
<dbReference type="CDD" id="cd06008">
    <property type="entry name" value="NF-X1-zinc-finger"/>
    <property type="match status" value="6"/>
</dbReference>
<feature type="domain" description="PHD-type" evidence="9">
    <location>
        <begin position="131"/>
        <end position="196"/>
    </location>
</feature>
<organism evidence="10 11">
    <name type="scientific">Ciona savignyi</name>
    <name type="common">Pacific transparent sea squirt</name>
    <dbReference type="NCBI Taxonomy" id="51511"/>
    <lineage>
        <taxon>Eukaryota</taxon>
        <taxon>Metazoa</taxon>
        <taxon>Chordata</taxon>
        <taxon>Tunicata</taxon>
        <taxon>Ascidiacea</taxon>
        <taxon>Phlebobranchia</taxon>
        <taxon>Cionidae</taxon>
        <taxon>Ciona</taxon>
    </lineage>
</organism>
<reference evidence="11" key="1">
    <citation type="submission" date="2003-08" db="EMBL/GenBank/DDBJ databases">
        <authorList>
            <person name="Birren B."/>
            <person name="Nusbaum C."/>
            <person name="Abebe A."/>
            <person name="Abouelleil A."/>
            <person name="Adekoya E."/>
            <person name="Ait-zahra M."/>
            <person name="Allen N."/>
            <person name="Allen T."/>
            <person name="An P."/>
            <person name="Anderson M."/>
            <person name="Anderson S."/>
            <person name="Arachchi H."/>
            <person name="Armbruster J."/>
            <person name="Bachantsang P."/>
            <person name="Baldwin J."/>
            <person name="Barry A."/>
            <person name="Bayul T."/>
            <person name="Blitshsteyn B."/>
            <person name="Bloom T."/>
            <person name="Blye J."/>
            <person name="Boguslavskiy L."/>
            <person name="Borowsky M."/>
            <person name="Boukhgalter B."/>
            <person name="Brunache A."/>
            <person name="Butler J."/>
            <person name="Calixte N."/>
            <person name="Calvo S."/>
            <person name="Camarata J."/>
            <person name="Campo K."/>
            <person name="Chang J."/>
            <person name="Cheshatsang Y."/>
            <person name="Citroen M."/>
            <person name="Collymore A."/>
            <person name="Considine T."/>
            <person name="Cook A."/>
            <person name="Cooke P."/>
            <person name="Corum B."/>
            <person name="Cuomo C."/>
            <person name="David R."/>
            <person name="Dawoe T."/>
            <person name="Degray S."/>
            <person name="Dodge S."/>
            <person name="Dooley K."/>
            <person name="Dorje P."/>
            <person name="Dorjee K."/>
            <person name="Dorris L."/>
            <person name="Duffey N."/>
            <person name="Dupes A."/>
            <person name="Elkins T."/>
            <person name="Engels R."/>
            <person name="Erickson J."/>
            <person name="Farina A."/>
            <person name="Faro S."/>
            <person name="Ferreira P."/>
            <person name="Fischer H."/>
            <person name="Fitzgerald M."/>
            <person name="Foley K."/>
            <person name="Gage D."/>
            <person name="Galagan J."/>
            <person name="Gearin G."/>
            <person name="Gnerre S."/>
            <person name="Gnirke A."/>
            <person name="Goyette A."/>
            <person name="Graham J."/>
            <person name="Grandbois E."/>
            <person name="Gyaltsen K."/>
            <person name="Hafez N."/>
            <person name="Hagopian D."/>
            <person name="Hagos B."/>
            <person name="Hall J."/>
            <person name="Hatcher B."/>
            <person name="Heller A."/>
            <person name="Higgins H."/>
            <person name="Honan T."/>
            <person name="Horn A."/>
            <person name="Houde N."/>
            <person name="Hughes L."/>
            <person name="Hulme W."/>
            <person name="Husby E."/>
            <person name="Iliev I."/>
            <person name="Jaffe D."/>
            <person name="Jones C."/>
            <person name="Kamal M."/>
            <person name="Kamat A."/>
            <person name="Kamvysselis M."/>
            <person name="Karlsson E."/>
            <person name="Kells C."/>
            <person name="Kieu A."/>
            <person name="Kisner P."/>
            <person name="Kodira C."/>
            <person name="Kulbokas E."/>
            <person name="Labutti K."/>
            <person name="Lama D."/>
            <person name="Landers T."/>
            <person name="Leger J."/>
            <person name="Levine S."/>
            <person name="Lewis D."/>
            <person name="Lewis T."/>
            <person name="Lindblad-toh K."/>
            <person name="Liu X."/>
            <person name="Lokyitsang T."/>
            <person name="Lokyitsang Y."/>
            <person name="Lucien O."/>
            <person name="Lui A."/>
            <person name="Ma L.J."/>
            <person name="Mabbitt R."/>
            <person name="Macdonald J."/>
            <person name="Maclean C."/>
            <person name="Major J."/>
            <person name="Manning J."/>
            <person name="Marabella R."/>
            <person name="Maru K."/>
            <person name="Matthews C."/>
            <person name="Mauceli E."/>
            <person name="Mccarthy M."/>
            <person name="Mcdonough S."/>
            <person name="Mcghee T."/>
            <person name="Meldrim J."/>
            <person name="Meneus L."/>
            <person name="Mesirov J."/>
            <person name="Mihalev A."/>
            <person name="Mihova T."/>
            <person name="Mikkelsen T."/>
            <person name="Mlenga V."/>
            <person name="Moru K."/>
            <person name="Mozes J."/>
            <person name="Mulrain L."/>
            <person name="Munson G."/>
            <person name="Naylor J."/>
            <person name="Newes C."/>
            <person name="Nguyen C."/>
            <person name="Nguyen N."/>
            <person name="Nguyen T."/>
            <person name="Nicol R."/>
            <person name="Nielsen C."/>
            <person name="Nizzari M."/>
            <person name="Norbu C."/>
            <person name="Norbu N."/>
            <person name="O'donnell P."/>
            <person name="Okoawo O."/>
            <person name="O'leary S."/>
            <person name="Omotosho B."/>
            <person name="O'neill K."/>
            <person name="Osman S."/>
            <person name="Parker S."/>
            <person name="Perrin D."/>
            <person name="Phunkhang P."/>
            <person name="Piqani B."/>
            <person name="Purcell S."/>
            <person name="Rachupka T."/>
            <person name="Ramasamy U."/>
            <person name="Rameau R."/>
            <person name="Ray V."/>
            <person name="Raymond C."/>
            <person name="Retta R."/>
            <person name="Richardson S."/>
            <person name="Rise C."/>
            <person name="Rodriguez J."/>
            <person name="Rogers J."/>
            <person name="Rogov P."/>
            <person name="Rutman M."/>
            <person name="Schupbach R."/>
            <person name="Seaman C."/>
            <person name="Settipalli S."/>
            <person name="Sharpe T."/>
            <person name="Sheridan J."/>
            <person name="Sherpa N."/>
            <person name="Shi J."/>
            <person name="Smirnov S."/>
            <person name="Smith C."/>
            <person name="Sougnez C."/>
            <person name="Spencer B."/>
            <person name="Stalker J."/>
            <person name="Stange-thomann N."/>
            <person name="Stavropoulos S."/>
            <person name="Stetson K."/>
            <person name="Stone C."/>
            <person name="Stone S."/>
            <person name="Stubbs M."/>
            <person name="Talamas J."/>
            <person name="Tchuinga P."/>
            <person name="Tenzing P."/>
            <person name="Tesfaye S."/>
            <person name="Theodore J."/>
            <person name="Thoulutsang Y."/>
            <person name="Topham K."/>
            <person name="Towey S."/>
            <person name="Tsamla T."/>
            <person name="Tsomo N."/>
            <person name="Vallee D."/>
            <person name="Vassiliev H."/>
            <person name="Venkataraman V."/>
            <person name="Vinson J."/>
            <person name="Vo A."/>
            <person name="Wade C."/>
            <person name="Wang S."/>
            <person name="Wangchuk T."/>
            <person name="Wangdi T."/>
            <person name="Whittaker C."/>
            <person name="Wilkinson J."/>
            <person name="Wu Y."/>
            <person name="Wyman D."/>
            <person name="Yadav S."/>
            <person name="Yang S."/>
            <person name="Yang X."/>
            <person name="Yeager S."/>
            <person name="Yee E."/>
            <person name="Young G."/>
            <person name="Zainoun J."/>
            <person name="Zembeck L."/>
            <person name="Zimmer A."/>
            <person name="Zody M."/>
            <person name="Lander E."/>
        </authorList>
    </citation>
    <scope>NUCLEOTIDE SEQUENCE [LARGE SCALE GENOMIC DNA]</scope>
</reference>
<dbReference type="GO" id="GO:0008270">
    <property type="term" value="F:zinc ion binding"/>
    <property type="evidence" value="ECO:0007669"/>
    <property type="project" value="UniProtKB-KW"/>
</dbReference>
<dbReference type="GO" id="GO:0005634">
    <property type="term" value="C:nucleus"/>
    <property type="evidence" value="ECO:0007669"/>
    <property type="project" value="InterPro"/>
</dbReference>
<sequence length="891" mass="100670">MNKSKLQKDGGGRGFPRQNENSRKNLRDFSRTTKNTANVKGWNTRHHLTNNDESSKKKFDEASQAYAKEANKLLERYKDYQSSSEEEDLDDDGILSKLTQSYKGFQLSGGDKLEHLGLTTQYLTECCQSGAITCLVCISSVKRHEQIWNCDKCYAIFHLPCIKQWVLEGVAQTTLLSDEHFPRRDIPWYCPKCRNEYPRSKCPEDYFCFCGKVRDPVTDPWNLPHSCGETCNRFLQNPSCGHKCLLLCHPGPCPPCPQTVKVGCFCCKKAPTPRRCGSAGWSCGEVCNKLLSCKTHRCTRTCHSGDCADCIETSKKHCVCGKSLRMQPCAEPVWRCTDVCDKLLPCGYHHCDKVCHKTADCGECPRAGMRSCPCGKQKLQGLKCTEDVMVCEDTCGKDLNCYGNHKCSRKCHFGECGSCPLMAQKLCRCGKREKEVACQKEYTCDNRCQKIRQCGKHQCRRKCCVGDCPNCEQICGKTLQCKKHKCQMYCHRGPCYPCPLTSSVACRCKATAITVVCGKEKVTRPPKCRKQCTIATDCHHPTRLPHTCHFGDCPRCKQVCKLKLQCGHICPAVCHDKVILKNEIKAAAPWEQPQLEYAIKQLPCPPCLVLMPAICRGEHETSNFPCHELRDYSCGRLCGRNLLCGNHTCALQCHIVEGDQDGENAGSNCGICEEPCNKPRPPGCEHECVSPCHPKDCPPCRKRLRMRCHCGMVLLKHLCCDWADQKDSEKERMQSCGNHCPKILPKCGHPCKMQCHPGECTAADKCSKKVTQRCPCKRKKKDVVCSHVGLPQYIVQCDEVCKSTKAAKEAERKEEDQKKKEEEERKQQEEVERFERKIHRRSRIKKRDYDQDDADDSGFLSRIYSSSITRAVAVLVVIISIIAFAYTNTQI</sequence>
<dbReference type="Ensembl" id="ENSCSAVT00000007796.1">
    <property type="protein sequence ID" value="ENSCSAVP00000007696.1"/>
    <property type="gene ID" value="ENSCSAVG00000004605.1"/>
</dbReference>
<reference evidence="10" key="2">
    <citation type="submission" date="2025-08" db="UniProtKB">
        <authorList>
            <consortium name="Ensembl"/>
        </authorList>
    </citation>
    <scope>IDENTIFICATION</scope>
</reference>
<evidence type="ECO:0000313" key="10">
    <source>
        <dbReference type="Ensembl" id="ENSCSAVP00000007696.1"/>
    </source>
</evidence>
<dbReference type="InterPro" id="IPR000967">
    <property type="entry name" value="Znf_NFX1"/>
</dbReference>